<dbReference type="Proteomes" id="UP001159363">
    <property type="component" value="Chromosome 8"/>
</dbReference>
<name>A0ABQ9GTH0_9NEOP</name>
<comment type="caution">
    <text evidence="2">The sequence shown here is derived from an EMBL/GenBank/DDBJ whole genome shotgun (WGS) entry which is preliminary data.</text>
</comment>
<evidence type="ECO:0000256" key="1">
    <source>
        <dbReference type="SAM" id="MobiDB-lite"/>
    </source>
</evidence>
<sequence length="414" mass="47154">MNRKVSALILLHITPERSKHPNLLAVIRINRNLHATLRINSKTIRATVTERLACSPPTKANRVQSPLGPLPDFRIWESCRTMPLVGGVSRGSPVSPTLSFRRSYILTLISLSALKPSLLRAVKISSLTPKQQNSDNRRNARLFSANDYKGNDINSNQELMTADNAQGNATYFQVRLVLEKRAADSLLYPYVFCTRKINRFLGLLLNQQCARLFKVPHEFRAGHNHHLENTQVSVTHIFNSQLTSAKSYEDGDYDFAMRKGDISRSRYFARRRENKLAGAGDDLRAIYYLTHSVNLAGAKLFKSDKTHCSKSRHPTSWCPWFELCGSSNFPQTDLRLHIEVFRGTEKGVLRRKTPYSRIKTHDSRLKTHPKAQDTRLKTQDPRPKTQDSRTQESRLLTQGPILFTQDPIPVTQDP</sequence>
<feature type="region of interest" description="Disordered" evidence="1">
    <location>
        <begin position="352"/>
        <end position="414"/>
    </location>
</feature>
<protein>
    <submittedName>
        <fullName evidence="2">Uncharacterized protein</fullName>
    </submittedName>
</protein>
<evidence type="ECO:0000313" key="3">
    <source>
        <dbReference type="Proteomes" id="UP001159363"/>
    </source>
</evidence>
<keyword evidence="3" id="KW-1185">Reference proteome</keyword>
<accession>A0ABQ9GTH0</accession>
<gene>
    <name evidence="2" type="ORF">PR048_023218</name>
</gene>
<proteinExistence type="predicted"/>
<reference evidence="2 3" key="1">
    <citation type="submission" date="2023-02" db="EMBL/GenBank/DDBJ databases">
        <title>LHISI_Scaffold_Assembly.</title>
        <authorList>
            <person name="Stuart O.P."/>
            <person name="Cleave R."/>
            <person name="Magrath M.J.L."/>
            <person name="Mikheyev A.S."/>
        </authorList>
    </citation>
    <scope>NUCLEOTIDE SEQUENCE [LARGE SCALE GENOMIC DNA]</scope>
    <source>
        <strain evidence="2">Daus_M_001</strain>
        <tissue evidence="2">Leg muscle</tissue>
    </source>
</reference>
<organism evidence="2 3">
    <name type="scientific">Dryococelus australis</name>
    <dbReference type="NCBI Taxonomy" id="614101"/>
    <lineage>
        <taxon>Eukaryota</taxon>
        <taxon>Metazoa</taxon>
        <taxon>Ecdysozoa</taxon>
        <taxon>Arthropoda</taxon>
        <taxon>Hexapoda</taxon>
        <taxon>Insecta</taxon>
        <taxon>Pterygota</taxon>
        <taxon>Neoptera</taxon>
        <taxon>Polyneoptera</taxon>
        <taxon>Phasmatodea</taxon>
        <taxon>Verophasmatodea</taxon>
        <taxon>Anareolatae</taxon>
        <taxon>Phasmatidae</taxon>
        <taxon>Eurycanthinae</taxon>
        <taxon>Dryococelus</taxon>
    </lineage>
</organism>
<feature type="compositionally biased region" description="Basic and acidic residues" evidence="1">
    <location>
        <begin position="359"/>
        <end position="392"/>
    </location>
</feature>
<dbReference type="EMBL" id="JARBHB010000009">
    <property type="protein sequence ID" value="KAJ8875323.1"/>
    <property type="molecule type" value="Genomic_DNA"/>
</dbReference>
<evidence type="ECO:0000313" key="2">
    <source>
        <dbReference type="EMBL" id="KAJ8875323.1"/>
    </source>
</evidence>